<evidence type="ECO:0000313" key="4">
    <source>
        <dbReference type="Proteomes" id="UP000198642"/>
    </source>
</evidence>
<dbReference type="NCBIfam" id="TIGR00976">
    <property type="entry name" value="CocE_NonD"/>
    <property type="match status" value="1"/>
</dbReference>
<evidence type="ECO:0000313" key="3">
    <source>
        <dbReference type="EMBL" id="SFB14073.1"/>
    </source>
</evidence>
<dbReference type="InterPro" id="IPR000383">
    <property type="entry name" value="Xaa-Pro-like_dom"/>
</dbReference>
<reference evidence="3 4" key="1">
    <citation type="submission" date="2016-10" db="EMBL/GenBank/DDBJ databases">
        <authorList>
            <person name="de Groot N.N."/>
        </authorList>
    </citation>
    <scope>NUCLEOTIDE SEQUENCE [LARGE SCALE GENOMIC DNA]</scope>
    <source>
        <strain evidence="3 4">CGMCC 1.3702</strain>
    </source>
</reference>
<dbReference type="SMART" id="SM00939">
    <property type="entry name" value="PepX_C"/>
    <property type="match status" value="1"/>
</dbReference>
<keyword evidence="4" id="KW-1185">Reference proteome</keyword>
<feature type="domain" description="Xaa-Pro dipeptidyl-peptidase C-terminal" evidence="2">
    <location>
        <begin position="312"/>
        <end position="551"/>
    </location>
</feature>
<dbReference type="Gene3D" id="1.10.3020.10">
    <property type="entry name" value="alpha-amino acid ester hydrolase ( Helical cap domain)"/>
    <property type="match status" value="1"/>
</dbReference>
<evidence type="ECO:0000256" key="1">
    <source>
        <dbReference type="ARBA" id="ARBA00022801"/>
    </source>
</evidence>
<sequence>MGNESMKAEKNIPCRLSDGTILRSNVYRPDEEGVYPVLMLRLPYDKEERRYYDEYLEVPRMVEAGYAVILQDVRGRFASEGEFYPFIHEGRDGYEAVEWAAGLPFSNGKVGLFGMSYHGFTQLAAAVEKPPSLKAIAPVMTMGDPWGDFLGREGAPSATGKLETWVLGSIIEDQLKRRNHLDESKLHGYLENIVEWLHYAPADEWQPMKDLDPDSFFFDVIKGKLAPEWKEDVKLTEKLQNANIPALFMGGWFDALLAPTLEAYQAYNGLSMLWIGPWTHEEMTGRAGDKFFNNAAEDIGVDQIADPTELHIKWFDEWLKDKPMPVNKSVHLYLMGQDKWAAFDQWPVIDHAKELYLHCNSVSQTHGGDGELVSQPSRTQAASPLKLNPANPVPTRGGGTLIAGHESGMFDVNDIQDRDDVLVYTTGRLEQGMQLLGTIKASIWGSSPSSLFDVSLRLSDVDTSGRVYNLIDSFHREEVGTVNQPFYMEIDIGTTAYLVKKGHCLCLDIAASNAPHYDINLNNGTTTKTHANGKVAFEKIYHGGDTESKLTLPLAEDLFL</sequence>
<dbReference type="Pfam" id="PF02129">
    <property type="entry name" value="Peptidase_S15"/>
    <property type="match status" value="1"/>
</dbReference>
<dbReference type="AlphaFoldDB" id="A0A1I0YPM4"/>
<protein>
    <recommendedName>
        <fullName evidence="2">Xaa-Pro dipeptidyl-peptidase C-terminal domain-containing protein</fullName>
    </recommendedName>
</protein>
<dbReference type="PANTHER" id="PTHR43056:SF10">
    <property type="entry name" value="COCE_NOND FAMILY, PUTATIVE (AFU_ORTHOLOGUE AFUA_7G00600)-RELATED"/>
    <property type="match status" value="1"/>
</dbReference>
<dbReference type="InterPro" id="IPR029058">
    <property type="entry name" value="AB_hydrolase_fold"/>
</dbReference>
<keyword evidence="1" id="KW-0378">Hydrolase</keyword>
<gene>
    <name evidence="3" type="ORF">SAMN04488072_10811</name>
</gene>
<dbReference type="Gene3D" id="3.40.50.1820">
    <property type="entry name" value="alpha/beta hydrolase"/>
    <property type="match status" value="1"/>
</dbReference>
<dbReference type="STRING" id="237679.SAMN04488072_10811"/>
<dbReference type="GO" id="GO:0008239">
    <property type="term" value="F:dipeptidyl-peptidase activity"/>
    <property type="evidence" value="ECO:0007669"/>
    <property type="project" value="InterPro"/>
</dbReference>
<organism evidence="3 4">
    <name type="scientific">Lentibacillus halodurans</name>
    <dbReference type="NCBI Taxonomy" id="237679"/>
    <lineage>
        <taxon>Bacteria</taxon>
        <taxon>Bacillati</taxon>
        <taxon>Bacillota</taxon>
        <taxon>Bacilli</taxon>
        <taxon>Bacillales</taxon>
        <taxon>Bacillaceae</taxon>
        <taxon>Lentibacillus</taxon>
    </lineage>
</organism>
<dbReference type="InterPro" id="IPR013736">
    <property type="entry name" value="Xaa-Pro_dipept_C"/>
</dbReference>
<dbReference type="Gene3D" id="2.60.120.260">
    <property type="entry name" value="Galactose-binding domain-like"/>
    <property type="match status" value="1"/>
</dbReference>
<dbReference type="InterPro" id="IPR050585">
    <property type="entry name" value="Xaa-Pro_dipeptidyl-ppase/CocE"/>
</dbReference>
<dbReference type="InterPro" id="IPR008979">
    <property type="entry name" value="Galactose-bd-like_sf"/>
</dbReference>
<dbReference type="Proteomes" id="UP000198642">
    <property type="component" value="Unassembled WGS sequence"/>
</dbReference>
<dbReference type="SUPFAM" id="SSF53474">
    <property type="entry name" value="alpha/beta-Hydrolases"/>
    <property type="match status" value="1"/>
</dbReference>
<dbReference type="SUPFAM" id="SSF49785">
    <property type="entry name" value="Galactose-binding domain-like"/>
    <property type="match status" value="1"/>
</dbReference>
<name>A0A1I0YPM4_9BACI</name>
<dbReference type="Pfam" id="PF08530">
    <property type="entry name" value="PepX_C"/>
    <property type="match status" value="1"/>
</dbReference>
<dbReference type="PANTHER" id="PTHR43056">
    <property type="entry name" value="PEPTIDASE S9 PROLYL OLIGOPEPTIDASE"/>
    <property type="match status" value="1"/>
</dbReference>
<proteinExistence type="predicted"/>
<dbReference type="EMBL" id="FOJW01000008">
    <property type="protein sequence ID" value="SFB14073.1"/>
    <property type="molecule type" value="Genomic_DNA"/>
</dbReference>
<evidence type="ECO:0000259" key="2">
    <source>
        <dbReference type="SMART" id="SM00939"/>
    </source>
</evidence>
<accession>A0A1I0YPM4</accession>
<dbReference type="InterPro" id="IPR005674">
    <property type="entry name" value="CocE/Ser_esterase"/>
</dbReference>